<evidence type="ECO:0000313" key="5">
    <source>
        <dbReference type="Proteomes" id="UP000002012"/>
    </source>
</evidence>
<dbReference type="KEGG" id="dap:Dacet_0504"/>
<reference evidence="4 5" key="1">
    <citation type="journal article" date="2010" name="Stand. Genomic Sci.">
        <title>Complete genome sequence of Denitrovibrio acetiphilus type strain (N2460).</title>
        <authorList>
            <person name="Kiss H."/>
            <person name="Lang E."/>
            <person name="Lapidus A."/>
            <person name="Copeland A."/>
            <person name="Nolan M."/>
            <person name="Glavina Del Rio T."/>
            <person name="Chen F."/>
            <person name="Lucas S."/>
            <person name="Tice H."/>
            <person name="Cheng J.F."/>
            <person name="Han C."/>
            <person name="Goodwin L."/>
            <person name="Pitluck S."/>
            <person name="Liolios K."/>
            <person name="Pati A."/>
            <person name="Ivanova N."/>
            <person name="Mavromatis K."/>
            <person name="Chen A."/>
            <person name="Palaniappan K."/>
            <person name="Land M."/>
            <person name="Hauser L."/>
            <person name="Chang Y.J."/>
            <person name="Jeffries C.D."/>
            <person name="Detter J.C."/>
            <person name="Brettin T."/>
            <person name="Spring S."/>
            <person name="Rohde M."/>
            <person name="Goker M."/>
            <person name="Woyke T."/>
            <person name="Bristow J."/>
            <person name="Eisen J.A."/>
            <person name="Markowitz V."/>
            <person name="Hugenholtz P."/>
            <person name="Kyrpides N.C."/>
            <person name="Klenk H.P."/>
        </authorList>
    </citation>
    <scope>NUCLEOTIDE SEQUENCE [LARGE SCALE GENOMIC DNA]</scope>
    <source>
        <strain evidence="5">DSM 12809 / NBRC 114555 / N2460</strain>
    </source>
</reference>
<feature type="domain" description="Nitroreductase" evidence="3">
    <location>
        <begin position="8"/>
        <end position="153"/>
    </location>
</feature>
<dbReference type="eggNOG" id="COG0778">
    <property type="taxonomic scope" value="Bacteria"/>
</dbReference>
<gene>
    <name evidence="4" type="ordered locus">Dacet_0504</name>
</gene>
<dbReference type="Pfam" id="PF00881">
    <property type="entry name" value="Nitroreductase"/>
    <property type="match status" value="1"/>
</dbReference>
<dbReference type="InParanoid" id="D4H3Z1"/>
<dbReference type="Proteomes" id="UP000002012">
    <property type="component" value="Chromosome"/>
</dbReference>
<organism evidence="4 5">
    <name type="scientific">Denitrovibrio acetiphilus (strain DSM 12809 / NBRC 114555 / N2460)</name>
    <dbReference type="NCBI Taxonomy" id="522772"/>
    <lineage>
        <taxon>Bacteria</taxon>
        <taxon>Pseudomonadati</taxon>
        <taxon>Deferribacterota</taxon>
        <taxon>Deferribacteres</taxon>
        <taxon>Deferribacterales</taxon>
        <taxon>Geovibrionaceae</taxon>
        <taxon>Denitrovibrio</taxon>
    </lineage>
</organism>
<protein>
    <submittedName>
        <fullName evidence="4">Nitroreductase</fullName>
    </submittedName>
</protein>
<keyword evidence="5" id="KW-1185">Reference proteome</keyword>
<accession>D4H3Z1</accession>
<dbReference type="HOGENOM" id="CLU_070764_8_0_0"/>
<dbReference type="Gene3D" id="3.40.109.10">
    <property type="entry name" value="NADH Oxidase"/>
    <property type="match status" value="1"/>
</dbReference>
<dbReference type="InterPro" id="IPR000415">
    <property type="entry name" value="Nitroreductase-like"/>
</dbReference>
<evidence type="ECO:0000256" key="1">
    <source>
        <dbReference type="ARBA" id="ARBA00007118"/>
    </source>
</evidence>
<evidence type="ECO:0000259" key="3">
    <source>
        <dbReference type="Pfam" id="PF00881"/>
    </source>
</evidence>
<name>D4H3Z1_DENA2</name>
<dbReference type="PaxDb" id="522772-Dacet_0504"/>
<dbReference type="InterPro" id="IPR029479">
    <property type="entry name" value="Nitroreductase"/>
</dbReference>
<evidence type="ECO:0000256" key="2">
    <source>
        <dbReference type="ARBA" id="ARBA00023002"/>
    </source>
</evidence>
<dbReference type="EMBL" id="CP001968">
    <property type="protein sequence ID" value="ADD67302.1"/>
    <property type="molecule type" value="Genomic_DNA"/>
</dbReference>
<dbReference type="PANTHER" id="PTHR43673">
    <property type="entry name" value="NAD(P)H NITROREDUCTASE YDGI-RELATED"/>
    <property type="match status" value="1"/>
</dbReference>
<dbReference type="SUPFAM" id="SSF55469">
    <property type="entry name" value="FMN-dependent nitroreductase-like"/>
    <property type="match status" value="1"/>
</dbReference>
<sequence>MDILQLITKNRSYRRFDNSRKLEDTFLSELVDAARLSQSGANAQPLRYITVNTPDMCEKLYAHLLWAGRLKEWDGPVEEERPTAYVVVLADKQAPKIAMPLVDSGLAMQNMCLYAISKGVGSCMIGNFIKPEIKKLLEIDERYELMWVVALGYPVENVVLETVKDDVAYHRDAEGNHYVPKYKAEDILLNKF</sequence>
<dbReference type="RefSeq" id="WP_013009846.1">
    <property type="nucleotide sequence ID" value="NC_013943.1"/>
</dbReference>
<comment type="similarity">
    <text evidence="1">Belongs to the nitroreductase family.</text>
</comment>
<dbReference type="AlphaFoldDB" id="D4H3Z1"/>
<evidence type="ECO:0000313" key="4">
    <source>
        <dbReference type="EMBL" id="ADD67302.1"/>
    </source>
</evidence>
<dbReference type="STRING" id="522772.Dacet_0504"/>
<dbReference type="PANTHER" id="PTHR43673:SF10">
    <property type="entry name" value="NADH DEHYDROGENASE_NAD(P)H NITROREDUCTASE XCC3605-RELATED"/>
    <property type="match status" value="1"/>
</dbReference>
<dbReference type="CDD" id="cd02062">
    <property type="entry name" value="Nitro_FMN_reductase"/>
    <property type="match status" value="1"/>
</dbReference>
<keyword evidence="2" id="KW-0560">Oxidoreductase</keyword>
<proteinExistence type="inferred from homology"/>
<dbReference type="Gene3D" id="2.20.180.10">
    <property type="entry name" value="putative fmn-dependent nitroreductase like domains"/>
    <property type="match status" value="1"/>
</dbReference>
<dbReference type="GO" id="GO:0016491">
    <property type="term" value="F:oxidoreductase activity"/>
    <property type="evidence" value="ECO:0007669"/>
    <property type="project" value="UniProtKB-KW"/>
</dbReference>
<dbReference type="InterPro" id="IPR023312">
    <property type="entry name" value="Put_nitroreductase_C_bac"/>
</dbReference>